<evidence type="ECO:0000256" key="11">
    <source>
        <dbReference type="RuleBase" id="RU003691"/>
    </source>
</evidence>
<dbReference type="PROSITE" id="PS00076">
    <property type="entry name" value="PYRIDINE_REDOX_1"/>
    <property type="match status" value="1"/>
</dbReference>
<dbReference type="AlphaFoldDB" id="A0A0U0YVA4"/>
<feature type="binding site" evidence="9">
    <location>
        <begin position="186"/>
        <end position="193"/>
    </location>
    <ligand>
        <name>NAD(+)</name>
        <dbReference type="ChEBI" id="CHEBI:57540"/>
    </ligand>
</feature>
<dbReference type="EMBL" id="CSUW01000020">
    <property type="protein sequence ID" value="CPT70158.1"/>
    <property type="molecule type" value="Genomic_DNA"/>
</dbReference>
<evidence type="ECO:0000313" key="14">
    <source>
        <dbReference type="EMBL" id="CPT70158.1"/>
    </source>
</evidence>
<evidence type="ECO:0000256" key="5">
    <source>
        <dbReference type="ARBA" id="ARBA00023002"/>
    </source>
</evidence>
<dbReference type="GO" id="GO:0050660">
    <property type="term" value="F:flavin adenine dinucleotide binding"/>
    <property type="evidence" value="ECO:0007669"/>
    <property type="project" value="TreeGrafter"/>
</dbReference>
<dbReference type="GeneID" id="93377005"/>
<dbReference type="PRINTS" id="PR00411">
    <property type="entry name" value="PNDRDTASEI"/>
</dbReference>
<evidence type="ECO:0000259" key="13">
    <source>
        <dbReference type="Pfam" id="PF07992"/>
    </source>
</evidence>
<reference evidence="15 17" key="2">
    <citation type="submission" date="2018-08" db="EMBL/GenBank/DDBJ databases">
        <title>Linezolid Resistance in Mycobacterium abscessus: MIC Distribution and Comprehensive Investigation of Resistance Mechanisms.</title>
        <authorList>
            <person name="Ye M."/>
            <person name="Xu L."/>
            <person name="Zou Y."/>
            <person name="Li B."/>
            <person name="Guo Q."/>
            <person name="Zhang Y."/>
            <person name="Zhan M."/>
            <person name="Xu B."/>
            <person name="Yu F."/>
            <person name="Zhang Z."/>
            <person name="Chu H."/>
        </authorList>
    </citation>
    <scope>NUCLEOTIDE SEQUENCE [LARGE SCALE GENOMIC DNA]</scope>
    <source>
        <strain evidence="15 17">G143</strain>
    </source>
</reference>
<dbReference type="SMR" id="A0A0U0YVA4"/>
<evidence type="ECO:0000256" key="6">
    <source>
        <dbReference type="ARBA" id="ARBA00023157"/>
    </source>
</evidence>
<keyword evidence="9" id="KW-0547">Nucleotide-binding</keyword>
<feature type="binding site" evidence="9">
    <location>
        <position position="314"/>
    </location>
    <ligand>
        <name>FAD</name>
        <dbReference type="ChEBI" id="CHEBI:57692"/>
    </ligand>
</feature>
<dbReference type="SUPFAM" id="SSF55424">
    <property type="entry name" value="FAD/NAD-linked reductases, dimerisation (C-terminal) domain"/>
    <property type="match status" value="1"/>
</dbReference>
<dbReference type="InterPro" id="IPR016156">
    <property type="entry name" value="FAD/NAD-linked_Rdtase_dimer_sf"/>
</dbReference>
<dbReference type="PANTHER" id="PTHR43014">
    <property type="entry name" value="MERCURIC REDUCTASE"/>
    <property type="match status" value="1"/>
</dbReference>
<dbReference type="NCBIfam" id="TIGR03452">
    <property type="entry name" value="mycothione_red"/>
    <property type="match status" value="1"/>
</dbReference>
<evidence type="ECO:0000256" key="10">
    <source>
        <dbReference type="PIRSR" id="PIRSR000350-4"/>
    </source>
</evidence>
<feature type="domain" description="Pyridine nucleotide-disulphide oxidoreductase dimerisation" evidence="12">
    <location>
        <begin position="352"/>
        <end position="461"/>
    </location>
</feature>
<feature type="binding site" evidence="9">
    <location>
        <position position="273"/>
    </location>
    <ligand>
        <name>NAD(+)</name>
        <dbReference type="ChEBI" id="CHEBI:57540"/>
    </ligand>
</feature>
<dbReference type="Gene3D" id="3.30.390.30">
    <property type="match status" value="1"/>
</dbReference>
<dbReference type="InterPro" id="IPR036188">
    <property type="entry name" value="FAD/NAD-bd_sf"/>
</dbReference>
<keyword evidence="4" id="KW-0521">NADP</keyword>
<gene>
    <name evidence="14" type="primary">mtr</name>
    <name evidence="15" type="ORF">D2E76_26510</name>
    <name evidence="14" type="ORF">ERS075527_05381</name>
</gene>
<dbReference type="EC" id="1.8.1.15" evidence="14 15"/>
<keyword evidence="3 9" id="KW-0274">FAD</keyword>
<evidence type="ECO:0000259" key="12">
    <source>
        <dbReference type="Pfam" id="PF02852"/>
    </source>
</evidence>
<dbReference type="NCBIfam" id="NF005884">
    <property type="entry name" value="PRK07846.1"/>
    <property type="match status" value="1"/>
</dbReference>
<proteinExistence type="inferred from homology"/>
<dbReference type="GO" id="GO:0003955">
    <property type="term" value="F:NAD(P)H dehydrogenase (quinone) activity"/>
    <property type="evidence" value="ECO:0007669"/>
    <property type="project" value="TreeGrafter"/>
</dbReference>
<dbReference type="PIRSF" id="PIRSF000350">
    <property type="entry name" value="Mercury_reductase_MerA"/>
    <property type="match status" value="1"/>
</dbReference>
<dbReference type="Pfam" id="PF07992">
    <property type="entry name" value="Pyr_redox_2"/>
    <property type="match status" value="1"/>
</dbReference>
<comment type="caution">
    <text evidence="14">The sequence shown here is derived from an EMBL/GenBank/DDBJ whole genome shotgun (WGS) entry which is preliminary data.</text>
</comment>
<feature type="disulfide bond" description="Redox-active" evidence="10">
    <location>
        <begin position="41"/>
        <end position="46"/>
    </location>
</feature>
<evidence type="ECO:0000256" key="8">
    <source>
        <dbReference type="PIRSR" id="PIRSR000350-2"/>
    </source>
</evidence>
<organism evidence="14 16">
    <name type="scientific">Mycobacteroides abscessus</name>
    <dbReference type="NCBI Taxonomy" id="36809"/>
    <lineage>
        <taxon>Bacteria</taxon>
        <taxon>Bacillati</taxon>
        <taxon>Actinomycetota</taxon>
        <taxon>Actinomycetes</taxon>
        <taxon>Mycobacteriales</taxon>
        <taxon>Mycobacteriaceae</taxon>
        <taxon>Mycobacteroides</taxon>
    </lineage>
</organism>
<evidence type="ECO:0000256" key="3">
    <source>
        <dbReference type="ARBA" id="ARBA00022827"/>
    </source>
</evidence>
<evidence type="ECO:0000313" key="16">
    <source>
        <dbReference type="Proteomes" id="UP000038487"/>
    </source>
</evidence>
<dbReference type="InterPro" id="IPR004099">
    <property type="entry name" value="Pyr_nucl-diS_OxRdtase_dimer"/>
</dbReference>
<accession>A0A0U0YVA4</accession>
<keyword evidence="9" id="KW-0520">NAD</keyword>
<evidence type="ECO:0000313" key="17">
    <source>
        <dbReference type="Proteomes" id="UP000284557"/>
    </source>
</evidence>
<dbReference type="InterPro" id="IPR023753">
    <property type="entry name" value="FAD/NAD-binding_dom"/>
</dbReference>
<dbReference type="Proteomes" id="UP000038487">
    <property type="component" value="Unassembled WGS sequence"/>
</dbReference>
<dbReference type="InterPro" id="IPR001100">
    <property type="entry name" value="Pyr_nuc-diS_OxRdtase"/>
</dbReference>
<keyword evidence="5 11" id="KW-0560">Oxidoreductase</keyword>
<comment type="cofactor">
    <cofactor evidence="9">
        <name>FAD</name>
        <dbReference type="ChEBI" id="CHEBI:57692"/>
    </cofactor>
    <text evidence="9">Binds 1 FAD per subunit.</text>
</comment>
<keyword evidence="6" id="KW-1015">Disulfide bond</keyword>
<protein>
    <submittedName>
        <fullName evidence="15">Mycothione reductase</fullName>
    </submittedName>
    <submittedName>
        <fullName evidence="14">Pyridine nucleotide-disulphide oxidoreductase family</fullName>
        <ecNumber evidence="14 15">1.8.1.15</ecNumber>
    </submittedName>
</protein>
<dbReference type="EMBL" id="QXBN01000041">
    <property type="protein sequence ID" value="RIT28878.1"/>
    <property type="molecule type" value="Genomic_DNA"/>
</dbReference>
<dbReference type="GO" id="GO:0050627">
    <property type="term" value="F:mycothione reductase [NAD(P)H] activity"/>
    <property type="evidence" value="ECO:0007669"/>
    <property type="project" value="UniProtKB-EC"/>
</dbReference>
<evidence type="ECO:0000256" key="9">
    <source>
        <dbReference type="PIRSR" id="PIRSR000350-3"/>
    </source>
</evidence>
<feature type="active site" description="Proton acceptor" evidence="8">
    <location>
        <position position="451"/>
    </location>
</feature>
<feature type="binding site" evidence="9">
    <location>
        <position position="50"/>
    </location>
    <ligand>
        <name>FAD</name>
        <dbReference type="ChEBI" id="CHEBI:57692"/>
    </ligand>
</feature>
<dbReference type="Pfam" id="PF02852">
    <property type="entry name" value="Pyr_redox_dim"/>
    <property type="match status" value="1"/>
</dbReference>
<keyword evidence="2 11" id="KW-0285">Flavoprotein</keyword>
<dbReference type="PRINTS" id="PR00368">
    <property type="entry name" value="FADPNR"/>
</dbReference>
<comment type="similarity">
    <text evidence="1 11">Belongs to the class-I pyridine nucleotide-disulfide oxidoreductase family.</text>
</comment>
<dbReference type="Proteomes" id="UP000284557">
    <property type="component" value="Unassembled WGS sequence"/>
</dbReference>
<dbReference type="PANTHER" id="PTHR43014:SF4">
    <property type="entry name" value="PYRIDINE NUCLEOTIDE-DISULFIDE OXIDOREDUCTASE RCLA-RELATED"/>
    <property type="match status" value="1"/>
</dbReference>
<keyword evidence="7 11" id="KW-0676">Redox-active center</keyword>
<reference evidence="14 16" key="1">
    <citation type="submission" date="2015-03" db="EMBL/GenBank/DDBJ databases">
        <authorList>
            <consortium name="Pathogen Informatics"/>
            <person name="Murphy D."/>
        </authorList>
    </citation>
    <scope>NUCLEOTIDE SEQUENCE [LARGE SCALE GENOMIC DNA]</scope>
    <source>
        <strain evidence="14 16">PAP036</strain>
    </source>
</reference>
<dbReference type="RefSeq" id="WP_005086123.1">
    <property type="nucleotide sequence ID" value="NZ_CP014950.1"/>
</dbReference>
<name>A0A0U0YVA4_9MYCO</name>
<dbReference type="SUPFAM" id="SSF51905">
    <property type="entry name" value="FAD/NAD(P)-binding domain"/>
    <property type="match status" value="1"/>
</dbReference>
<dbReference type="InterPro" id="IPR012999">
    <property type="entry name" value="Pyr_OxRdtase_I_AS"/>
</dbReference>
<evidence type="ECO:0000256" key="7">
    <source>
        <dbReference type="ARBA" id="ARBA00023284"/>
    </source>
</evidence>
<evidence type="ECO:0000256" key="4">
    <source>
        <dbReference type="ARBA" id="ARBA00022857"/>
    </source>
</evidence>
<evidence type="ECO:0000313" key="15">
    <source>
        <dbReference type="EMBL" id="RIT28878.1"/>
    </source>
</evidence>
<sequence length="467" mass="49877">MYDLVIIGSGSANSLPDDRFADQEIAIVDRGVYGGAYGGTCLNVGCIPTKMFVYPADLADEAREGARLGVDSSVNGTRWGDIRDRVFGRIDPIAAAGLRYRVEDCPNITVFQQEARFIEPGTDADGDSVHRLKLGDGTVLEARQVVIAAGSRPVIPPVIAASGVPYHTNDDIMRLPELPGRVLIVGSGFIAAEFAHVFSGLGSKVTVIARGPRLLRAQDETISRRFTEIVGQRWDVRLNTEAVGLRETGSGGVEVDLSDGSTVTGDVLLVATGRTPNGDQLDVAAAGLTLDAKGSVPVDQYQRTAVRGIYALGDVSSKYLLKHVANHEARVVQANLLSGWDSPTTASDHRYVPGAVFTRPQVASVGLSEEQARERGLDIAVKVQTYGDIAYGWAMEDTEGLCKLIADRATGLLVGAHIIGYQASALIQSLITAMSFSIPAREMARGQYWIHPALPELVENALLGLDL</sequence>
<evidence type="ECO:0000256" key="1">
    <source>
        <dbReference type="ARBA" id="ARBA00007532"/>
    </source>
</evidence>
<feature type="domain" description="FAD/NAD(P)-binding" evidence="13">
    <location>
        <begin position="2"/>
        <end position="328"/>
    </location>
</feature>
<dbReference type="Gene3D" id="3.50.50.60">
    <property type="entry name" value="FAD/NAD(P)-binding domain"/>
    <property type="match status" value="2"/>
</dbReference>
<evidence type="ECO:0000256" key="2">
    <source>
        <dbReference type="ARBA" id="ARBA00022630"/>
    </source>
</evidence>
<dbReference type="InterPro" id="IPR017817">
    <property type="entry name" value="Mycothione_reductase"/>
</dbReference>